<dbReference type="InParanoid" id="A0A517SEJ5"/>
<dbReference type="Proteomes" id="UP000315700">
    <property type="component" value="Chromosome"/>
</dbReference>
<dbReference type="KEGG" id="ccos:Pan44_25780"/>
<feature type="compositionally biased region" description="Basic and acidic residues" evidence="1">
    <location>
        <begin position="23"/>
        <end position="35"/>
    </location>
</feature>
<proteinExistence type="predicted"/>
<dbReference type="AlphaFoldDB" id="A0A517SEJ5"/>
<name>A0A517SEJ5_9PLAN</name>
<keyword evidence="3" id="KW-1185">Reference proteome</keyword>
<gene>
    <name evidence="2" type="ORF">Pan44_25780</name>
</gene>
<protein>
    <submittedName>
        <fullName evidence="2">Uncharacterized protein</fullName>
    </submittedName>
</protein>
<organism evidence="2 3">
    <name type="scientific">Caulifigura coniformis</name>
    <dbReference type="NCBI Taxonomy" id="2527983"/>
    <lineage>
        <taxon>Bacteria</taxon>
        <taxon>Pseudomonadati</taxon>
        <taxon>Planctomycetota</taxon>
        <taxon>Planctomycetia</taxon>
        <taxon>Planctomycetales</taxon>
        <taxon>Planctomycetaceae</taxon>
        <taxon>Caulifigura</taxon>
    </lineage>
</organism>
<evidence type="ECO:0000313" key="3">
    <source>
        <dbReference type="Proteomes" id="UP000315700"/>
    </source>
</evidence>
<feature type="region of interest" description="Disordered" evidence="1">
    <location>
        <begin position="1"/>
        <end position="35"/>
    </location>
</feature>
<accession>A0A517SEJ5</accession>
<dbReference type="EMBL" id="CP036271">
    <property type="protein sequence ID" value="QDT54545.1"/>
    <property type="molecule type" value="Genomic_DNA"/>
</dbReference>
<evidence type="ECO:0000313" key="2">
    <source>
        <dbReference type="EMBL" id="QDT54545.1"/>
    </source>
</evidence>
<reference evidence="2 3" key="1">
    <citation type="submission" date="2019-02" db="EMBL/GenBank/DDBJ databases">
        <title>Deep-cultivation of Planctomycetes and their phenomic and genomic characterization uncovers novel biology.</title>
        <authorList>
            <person name="Wiegand S."/>
            <person name="Jogler M."/>
            <person name="Boedeker C."/>
            <person name="Pinto D."/>
            <person name="Vollmers J."/>
            <person name="Rivas-Marin E."/>
            <person name="Kohn T."/>
            <person name="Peeters S.H."/>
            <person name="Heuer A."/>
            <person name="Rast P."/>
            <person name="Oberbeckmann S."/>
            <person name="Bunk B."/>
            <person name="Jeske O."/>
            <person name="Meyerdierks A."/>
            <person name="Storesund J.E."/>
            <person name="Kallscheuer N."/>
            <person name="Luecker S."/>
            <person name="Lage O.M."/>
            <person name="Pohl T."/>
            <person name="Merkel B.J."/>
            <person name="Hornburger P."/>
            <person name="Mueller R.-W."/>
            <person name="Bruemmer F."/>
            <person name="Labrenz M."/>
            <person name="Spormann A.M."/>
            <person name="Op den Camp H."/>
            <person name="Overmann J."/>
            <person name="Amann R."/>
            <person name="Jetten M.S.M."/>
            <person name="Mascher T."/>
            <person name="Medema M.H."/>
            <person name="Devos D.P."/>
            <person name="Kaster A.-K."/>
            <person name="Ovreas L."/>
            <person name="Rohde M."/>
            <person name="Galperin M.Y."/>
            <person name="Jogler C."/>
        </authorList>
    </citation>
    <scope>NUCLEOTIDE SEQUENCE [LARGE SCALE GENOMIC DNA]</scope>
    <source>
        <strain evidence="2 3">Pan44</strain>
    </source>
</reference>
<sequence>MVAARPAFGSRKSDQPSKLPFDAPERWHDPTDRRSPRIIVAPPGASFLHAVTPSEIRERLAQLPGRYQGYVDVVQLSPMTRKRQLFPVYGLQWGTSVYLYPIESSLVETFIQPPRPQQRIEAEMFGGVWSQRRDLWTLTWTIDSLRDFYLNNILIHEVGHAIDQRNTRHVDRERFANWFAIEYGYRWSRGRH</sequence>
<evidence type="ECO:0000256" key="1">
    <source>
        <dbReference type="SAM" id="MobiDB-lite"/>
    </source>
</evidence>